<keyword evidence="2" id="KW-0472">Membrane</keyword>
<organism evidence="3">
    <name type="scientific">Potamilus metnecktayi</name>
    <dbReference type="NCBI Taxonomy" id="1009862"/>
    <lineage>
        <taxon>Eukaryota</taxon>
        <taxon>Metazoa</taxon>
        <taxon>Spiralia</taxon>
        <taxon>Lophotrochozoa</taxon>
        <taxon>Mollusca</taxon>
        <taxon>Bivalvia</taxon>
        <taxon>Autobranchia</taxon>
        <taxon>Heteroconchia</taxon>
        <taxon>Palaeoheterodonta</taxon>
        <taxon>Unionida</taxon>
        <taxon>Unionoidea</taxon>
        <taxon>Unionidae</taxon>
        <taxon>Ambleminae</taxon>
        <taxon>Lampsilini</taxon>
        <taxon>Potamilus</taxon>
    </lineage>
</organism>
<dbReference type="EMBL" id="HM849405">
    <property type="protein sequence ID" value="AEC14064.1"/>
    <property type="molecule type" value="Genomic_DNA"/>
</dbReference>
<evidence type="ECO:0000313" key="4">
    <source>
        <dbReference type="EMBL" id="AEC14065.1"/>
    </source>
</evidence>
<proteinExistence type="predicted"/>
<keyword evidence="2" id="KW-1133">Transmembrane helix</keyword>
<reference evidence="3" key="1">
    <citation type="journal article" date="2011" name="Mol. Biol. Evol.">
        <title>Novel protein genes in animal mtDNA: a new sex determination system in freshwater mussels (Bivalvia: Unionoida)?</title>
        <authorList>
            <person name="Breton S."/>
            <person name="Stewart D.T."/>
            <person name="Shepardson S."/>
            <person name="Trdan R.J."/>
            <person name="Bogan A.E."/>
            <person name="Chapman E.G."/>
            <person name="Ruminas A.J."/>
            <person name="Piontkivska H."/>
            <person name="Hoeh W.R."/>
        </authorList>
    </citation>
    <scope>NUCLEOTIDE SEQUENCE</scope>
    <source>
        <strain evidence="4">H2811</strain>
        <strain evidence="3">H2812</strain>
    </source>
</reference>
<feature type="transmembrane region" description="Helical" evidence="2">
    <location>
        <begin position="26"/>
        <end position="44"/>
    </location>
</feature>
<sequence length="94" mass="10601">MHQVLVIKMMKTWLKNMPYHKKTQKAIIVLIISLPLMILLPNLLHETPEKFLHTNLSLTDNPSKENQPINTPPTPTGCHPLKNSPASTDISNKA</sequence>
<gene>
    <name evidence="3" type="primary">forf</name>
</gene>
<dbReference type="AlphaFoldDB" id="F4ZFI1"/>
<protein>
    <submittedName>
        <fullName evidence="3">Female-specific orf protein</fullName>
    </submittedName>
</protein>
<name>F4ZFI1_9BIVA</name>
<feature type="compositionally biased region" description="Polar residues" evidence="1">
    <location>
        <begin position="55"/>
        <end position="69"/>
    </location>
</feature>
<keyword evidence="2" id="KW-0812">Transmembrane</keyword>
<evidence type="ECO:0000313" key="3">
    <source>
        <dbReference type="EMBL" id="AEC14064.1"/>
    </source>
</evidence>
<keyword evidence="3" id="KW-0496">Mitochondrion</keyword>
<evidence type="ECO:0000256" key="1">
    <source>
        <dbReference type="SAM" id="MobiDB-lite"/>
    </source>
</evidence>
<accession>F4ZFI1</accession>
<feature type="compositionally biased region" description="Polar residues" evidence="1">
    <location>
        <begin position="84"/>
        <end position="94"/>
    </location>
</feature>
<geneLocation type="mitochondrion" evidence="3"/>
<evidence type="ECO:0000256" key="2">
    <source>
        <dbReference type="SAM" id="Phobius"/>
    </source>
</evidence>
<dbReference type="EMBL" id="HM849406">
    <property type="protein sequence ID" value="AEC14065.1"/>
    <property type="molecule type" value="Genomic_DNA"/>
</dbReference>
<feature type="region of interest" description="Disordered" evidence="1">
    <location>
        <begin position="55"/>
        <end position="94"/>
    </location>
</feature>